<accession>A0A368GF50</accession>
<proteinExistence type="predicted"/>
<keyword evidence="1" id="KW-1133">Transmembrane helix</keyword>
<dbReference type="EMBL" id="JOJR01000173">
    <property type="protein sequence ID" value="RCN42991.1"/>
    <property type="molecule type" value="Genomic_DNA"/>
</dbReference>
<organism evidence="2 3">
    <name type="scientific">Ancylostoma caninum</name>
    <name type="common">Dog hookworm</name>
    <dbReference type="NCBI Taxonomy" id="29170"/>
    <lineage>
        <taxon>Eukaryota</taxon>
        <taxon>Metazoa</taxon>
        <taxon>Ecdysozoa</taxon>
        <taxon>Nematoda</taxon>
        <taxon>Chromadorea</taxon>
        <taxon>Rhabditida</taxon>
        <taxon>Rhabditina</taxon>
        <taxon>Rhabditomorpha</taxon>
        <taxon>Strongyloidea</taxon>
        <taxon>Ancylostomatidae</taxon>
        <taxon>Ancylostomatinae</taxon>
        <taxon>Ancylostoma</taxon>
    </lineage>
</organism>
<dbReference type="Proteomes" id="UP000252519">
    <property type="component" value="Unassembled WGS sequence"/>
</dbReference>
<evidence type="ECO:0000313" key="3">
    <source>
        <dbReference type="Proteomes" id="UP000252519"/>
    </source>
</evidence>
<evidence type="ECO:0000256" key="1">
    <source>
        <dbReference type="SAM" id="Phobius"/>
    </source>
</evidence>
<keyword evidence="3" id="KW-1185">Reference proteome</keyword>
<evidence type="ECO:0000313" key="2">
    <source>
        <dbReference type="EMBL" id="RCN42991.1"/>
    </source>
</evidence>
<keyword evidence="1" id="KW-0472">Membrane</keyword>
<sequence>MILRAVQNLVTVDVLRQCSLSAVQKVRTPTFRNCMGKENSGGKKESMKVLMVPRRGGTMNRMRDRMRVIFITIAIICSYIVYFYTKSRTTDIIAIDRAAIDSAHK</sequence>
<comment type="caution">
    <text evidence="2">The sequence shown here is derived from an EMBL/GenBank/DDBJ whole genome shotgun (WGS) entry which is preliminary data.</text>
</comment>
<gene>
    <name evidence="2" type="ORF">ANCCAN_11039</name>
</gene>
<name>A0A368GF50_ANCCA</name>
<reference evidence="2 3" key="1">
    <citation type="submission" date="2014-10" db="EMBL/GenBank/DDBJ databases">
        <title>Draft genome of the hookworm Ancylostoma caninum.</title>
        <authorList>
            <person name="Mitreva M."/>
        </authorList>
    </citation>
    <scope>NUCLEOTIDE SEQUENCE [LARGE SCALE GENOMIC DNA]</scope>
    <source>
        <strain evidence="2 3">Baltimore</strain>
    </source>
</reference>
<feature type="transmembrane region" description="Helical" evidence="1">
    <location>
        <begin position="68"/>
        <end position="85"/>
    </location>
</feature>
<keyword evidence="1" id="KW-0812">Transmembrane</keyword>
<dbReference type="AlphaFoldDB" id="A0A368GF50"/>
<protein>
    <submittedName>
        <fullName evidence="2">Uncharacterized protein</fullName>
    </submittedName>
</protein>